<dbReference type="AlphaFoldDB" id="A0AA39ZVM2"/>
<evidence type="ECO:0000256" key="3">
    <source>
        <dbReference type="ARBA" id="ARBA00022989"/>
    </source>
</evidence>
<keyword evidence="7" id="KW-1185">Reference proteome</keyword>
<keyword evidence="3 5" id="KW-1133">Transmembrane helix</keyword>
<evidence type="ECO:0000256" key="2">
    <source>
        <dbReference type="ARBA" id="ARBA00022692"/>
    </source>
</evidence>
<evidence type="ECO:0000313" key="6">
    <source>
        <dbReference type="EMBL" id="KAK0704350.1"/>
    </source>
</evidence>
<evidence type="ECO:0000256" key="5">
    <source>
        <dbReference type="SAM" id="Phobius"/>
    </source>
</evidence>
<dbReference type="InterPro" id="IPR045863">
    <property type="entry name" value="CorA_TM1_TM2"/>
</dbReference>
<dbReference type="GO" id="GO:0046873">
    <property type="term" value="F:metal ion transmembrane transporter activity"/>
    <property type="evidence" value="ECO:0007669"/>
    <property type="project" value="InterPro"/>
</dbReference>
<comment type="caution">
    <text evidence="6">The sequence shown here is derived from an EMBL/GenBank/DDBJ whole genome shotgun (WGS) entry which is preliminary data.</text>
</comment>
<dbReference type="InterPro" id="IPR002523">
    <property type="entry name" value="MgTranspt_CorA/ZnTranspt_ZntB"/>
</dbReference>
<organism evidence="6 7">
    <name type="scientific">Lasiosphaeris hirsuta</name>
    <dbReference type="NCBI Taxonomy" id="260670"/>
    <lineage>
        <taxon>Eukaryota</taxon>
        <taxon>Fungi</taxon>
        <taxon>Dikarya</taxon>
        <taxon>Ascomycota</taxon>
        <taxon>Pezizomycotina</taxon>
        <taxon>Sordariomycetes</taxon>
        <taxon>Sordariomycetidae</taxon>
        <taxon>Sordariales</taxon>
        <taxon>Lasiosphaeriaceae</taxon>
        <taxon>Lasiosphaeris</taxon>
    </lineage>
</organism>
<gene>
    <name evidence="6" type="ORF">B0H67DRAFT_557177</name>
</gene>
<keyword evidence="4 5" id="KW-0472">Membrane</keyword>
<evidence type="ECO:0000256" key="1">
    <source>
        <dbReference type="ARBA" id="ARBA00004141"/>
    </source>
</evidence>
<keyword evidence="2 5" id="KW-0812">Transmembrane</keyword>
<comment type="subcellular location">
    <subcellularLocation>
        <location evidence="1">Membrane</location>
        <topology evidence="1">Multi-pass membrane protein</topology>
    </subcellularLocation>
</comment>
<feature type="transmembrane region" description="Helical" evidence="5">
    <location>
        <begin position="429"/>
        <end position="448"/>
    </location>
</feature>
<dbReference type="Proteomes" id="UP001172102">
    <property type="component" value="Unassembled WGS sequence"/>
</dbReference>
<reference evidence="6" key="1">
    <citation type="submission" date="2023-06" db="EMBL/GenBank/DDBJ databases">
        <title>Genome-scale phylogeny and comparative genomics of the fungal order Sordariales.</title>
        <authorList>
            <consortium name="Lawrence Berkeley National Laboratory"/>
            <person name="Hensen N."/>
            <person name="Bonometti L."/>
            <person name="Westerberg I."/>
            <person name="Brannstrom I.O."/>
            <person name="Guillou S."/>
            <person name="Cros-Aarteil S."/>
            <person name="Calhoun S."/>
            <person name="Haridas S."/>
            <person name="Kuo A."/>
            <person name="Mondo S."/>
            <person name="Pangilinan J."/>
            <person name="Riley R."/>
            <person name="Labutti K."/>
            <person name="Andreopoulos B."/>
            <person name="Lipzen A."/>
            <person name="Chen C."/>
            <person name="Yanf M."/>
            <person name="Daum C."/>
            <person name="Ng V."/>
            <person name="Clum A."/>
            <person name="Steindorff A."/>
            <person name="Ohm R."/>
            <person name="Martin F."/>
            <person name="Silar P."/>
            <person name="Natvig D."/>
            <person name="Lalanne C."/>
            <person name="Gautier V."/>
            <person name="Ament-Velasquez S.L."/>
            <person name="Kruys A."/>
            <person name="Hutchinson M.I."/>
            <person name="Powell A.J."/>
            <person name="Barry K."/>
            <person name="Miller A.N."/>
            <person name="Grigoriev I.V."/>
            <person name="Debuchy R."/>
            <person name="Gladieux P."/>
            <person name="Thoren M.H."/>
            <person name="Johannesson H."/>
        </authorList>
    </citation>
    <scope>NUCLEOTIDE SEQUENCE</scope>
    <source>
        <strain evidence="6">SMH4607-1</strain>
    </source>
</reference>
<feature type="transmembrane region" description="Helical" evidence="5">
    <location>
        <begin position="460"/>
        <end position="481"/>
    </location>
</feature>
<proteinExistence type="predicted"/>
<dbReference type="Gene3D" id="1.20.58.340">
    <property type="entry name" value="Magnesium transport protein CorA, transmembrane region"/>
    <property type="match status" value="1"/>
</dbReference>
<evidence type="ECO:0000313" key="7">
    <source>
        <dbReference type="Proteomes" id="UP001172102"/>
    </source>
</evidence>
<dbReference type="EMBL" id="JAUKUA010000007">
    <property type="protein sequence ID" value="KAK0704350.1"/>
    <property type="molecule type" value="Genomic_DNA"/>
</dbReference>
<dbReference type="GO" id="GO:0016020">
    <property type="term" value="C:membrane"/>
    <property type="evidence" value="ECO:0007669"/>
    <property type="project" value="UniProtKB-SubCell"/>
</dbReference>
<sequence length="506" mass="57374">MLHTTELRAAAPEGGSWLSDDPNYQNCIEKLLSSDPRLLHRDPPNMQRHIPWPPPHTRVSLFEAQSDDRQFWKQERLIDAALLREVLRKPGSGAADGRRIIILEGQAPAFIDALGTHFGIHPGLWVDHERRWTEELPSAMQENVSMKYFELIYLPPEMRKFHVCCSESGRSISATRVLGEFMDTGILHRKCTVWRRQRSGGKGWDCVIITDPPLRSVFPSYDSCEPIEIHSHSRPPRGGYADFVPRQHQVKVGSGPPRTCMLDDICFYLTRHPDLFGPDNGHDNPLRLCQKLVASHYSKQAGFLLSLVSYVQSSMTRQDKLDNFSAAVVEKQWSDMQSYERRVSIYCHELESIMRLGRIPLAPPESSRGGENWLDVGSDFQHLQAMIRDVQHRVELLSSSVTGLAGIAGNRQAIEEQMLSRREAMSMKALTIVGLVFLPLSFAASLFGMSPPYAFGEQQFWVYFALAVPLCAVAFGIYFVFGGSWARCRWFQLQRAGSRLRGDEIC</sequence>
<protein>
    <submittedName>
        <fullName evidence="6">Uncharacterized protein</fullName>
    </submittedName>
</protein>
<accession>A0AA39ZVM2</accession>
<evidence type="ECO:0000256" key="4">
    <source>
        <dbReference type="ARBA" id="ARBA00023136"/>
    </source>
</evidence>
<name>A0AA39ZVM2_9PEZI</name>
<dbReference type="SUPFAM" id="SSF144083">
    <property type="entry name" value="Magnesium transport protein CorA, transmembrane region"/>
    <property type="match status" value="1"/>
</dbReference>
<dbReference type="Pfam" id="PF01544">
    <property type="entry name" value="CorA"/>
    <property type="match status" value="1"/>
</dbReference>